<organism evidence="1 3">
    <name type="scientific">Didymodactylos carnosus</name>
    <dbReference type="NCBI Taxonomy" id="1234261"/>
    <lineage>
        <taxon>Eukaryota</taxon>
        <taxon>Metazoa</taxon>
        <taxon>Spiralia</taxon>
        <taxon>Gnathifera</taxon>
        <taxon>Rotifera</taxon>
        <taxon>Eurotatoria</taxon>
        <taxon>Bdelloidea</taxon>
        <taxon>Philodinida</taxon>
        <taxon>Philodinidae</taxon>
        <taxon>Didymodactylos</taxon>
    </lineage>
</organism>
<dbReference type="EMBL" id="CAJOBC010085660">
    <property type="protein sequence ID" value="CAF4334084.1"/>
    <property type="molecule type" value="Genomic_DNA"/>
</dbReference>
<protein>
    <submittedName>
        <fullName evidence="1">Uncharacterized protein</fullName>
    </submittedName>
</protein>
<comment type="caution">
    <text evidence="1">The sequence shown here is derived from an EMBL/GenBank/DDBJ whole genome shotgun (WGS) entry which is preliminary data.</text>
</comment>
<keyword evidence="3" id="KW-1185">Reference proteome</keyword>
<accession>A0A815QN07</accession>
<evidence type="ECO:0000313" key="3">
    <source>
        <dbReference type="Proteomes" id="UP000663829"/>
    </source>
</evidence>
<gene>
    <name evidence="1" type="ORF">GPM918_LOCUS35222</name>
    <name evidence="2" type="ORF">SRO942_LOCUS35939</name>
</gene>
<proteinExistence type="predicted"/>
<evidence type="ECO:0000313" key="2">
    <source>
        <dbReference type="EMBL" id="CAF4334084.1"/>
    </source>
</evidence>
<name>A0A815QN07_9BILA</name>
<evidence type="ECO:0000313" key="1">
    <source>
        <dbReference type="EMBL" id="CAF1464625.1"/>
    </source>
</evidence>
<reference evidence="1" key="1">
    <citation type="submission" date="2021-02" db="EMBL/GenBank/DDBJ databases">
        <authorList>
            <person name="Nowell W R."/>
        </authorList>
    </citation>
    <scope>NUCLEOTIDE SEQUENCE</scope>
</reference>
<dbReference type="EMBL" id="CAJNOQ010020196">
    <property type="protein sequence ID" value="CAF1464625.1"/>
    <property type="molecule type" value="Genomic_DNA"/>
</dbReference>
<sequence length="67" mass="7628">MQLCDQIDPDMSDKTKLTFLTPSLRPSLRKKIIEKNPKTSEEFLKIAEEAEATQGEKKYRLSGELAS</sequence>
<dbReference type="AlphaFoldDB" id="A0A815QN07"/>
<dbReference type="Proteomes" id="UP000663829">
    <property type="component" value="Unassembled WGS sequence"/>
</dbReference>
<dbReference type="Proteomes" id="UP000681722">
    <property type="component" value="Unassembled WGS sequence"/>
</dbReference>